<gene>
    <name evidence="3" type="ORF">AXF42_Ash007626</name>
</gene>
<dbReference type="STRING" id="1088818.A0A2I0A603"/>
<dbReference type="PRINTS" id="PR00412">
    <property type="entry name" value="EPOXHYDRLASE"/>
</dbReference>
<dbReference type="OrthoDB" id="7130006at2759"/>
<reference evidence="3 4" key="1">
    <citation type="journal article" date="2017" name="Nature">
        <title>The Apostasia genome and the evolution of orchids.</title>
        <authorList>
            <person name="Zhang G.Q."/>
            <person name="Liu K.W."/>
            <person name="Li Z."/>
            <person name="Lohaus R."/>
            <person name="Hsiao Y.Y."/>
            <person name="Niu S.C."/>
            <person name="Wang J.Y."/>
            <person name="Lin Y.C."/>
            <person name="Xu Q."/>
            <person name="Chen L.J."/>
            <person name="Yoshida K."/>
            <person name="Fujiwara S."/>
            <person name="Wang Z.W."/>
            <person name="Zhang Y.Q."/>
            <person name="Mitsuda N."/>
            <person name="Wang M."/>
            <person name="Liu G.H."/>
            <person name="Pecoraro L."/>
            <person name="Huang H.X."/>
            <person name="Xiao X.J."/>
            <person name="Lin M."/>
            <person name="Wu X.Y."/>
            <person name="Wu W.L."/>
            <person name="Chen Y.Y."/>
            <person name="Chang S.B."/>
            <person name="Sakamoto S."/>
            <person name="Ohme-Takagi M."/>
            <person name="Yagi M."/>
            <person name="Zeng S.J."/>
            <person name="Shen C.Y."/>
            <person name="Yeh C.M."/>
            <person name="Luo Y.B."/>
            <person name="Tsai W.C."/>
            <person name="Van de Peer Y."/>
            <person name="Liu Z.J."/>
        </authorList>
    </citation>
    <scope>NUCLEOTIDE SEQUENCE [LARGE SCALE GENOMIC DNA]</scope>
    <source>
        <strain evidence="4">cv. Shenzhen</strain>
        <tissue evidence="3">Stem</tissue>
    </source>
</reference>
<dbReference type="EMBL" id="KZ452015">
    <property type="protein sequence ID" value="PKA50970.1"/>
    <property type="molecule type" value="Genomic_DNA"/>
</dbReference>
<dbReference type="InterPro" id="IPR029058">
    <property type="entry name" value="AB_hydrolase_fold"/>
</dbReference>
<evidence type="ECO:0000256" key="2">
    <source>
        <dbReference type="ARBA" id="ARBA00038334"/>
    </source>
</evidence>
<sequence>MHRYEWWIFPGLFGLLREVKCKLEQIEGRLVESPQLGREPGVMEAEFTRLGIELVLKKSLTYRVPGPLYIPKEGWGSPCDTVELPAWLCEEDIKYYTSKYEKSGFTGPLNYYRCLDLNWELTAAWVGAQIKVPVKFIVGDLDLTYHSPGIQEYIHNGGFKKYVPLLKEVVVERGVGHFINEEIPDKIAAHIHEFISKF</sequence>
<evidence type="ECO:0000313" key="4">
    <source>
        <dbReference type="Proteomes" id="UP000236161"/>
    </source>
</evidence>
<evidence type="ECO:0000313" key="3">
    <source>
        <dbReference type="EMBL" id="PKA50970.1"/>
    </source>
</evidence>
<dbReference type="GO" id="GO:0016787">
    <property type="term" value="F:hydrolase activity"/>
    <property type="evidence" value="ECO:0007669"/>
    <property type="project" value="UniProtKB-KW"/>
</dbReference>
<dbReference type="AlphaFoldDB" id="A0A2I0A603"/>
<dbReference type="SUPFAM" id="SSF53474">
    <property type="entry name" value="alpha/beta-Hydrolases"/>
    <property type="match status" value="1"/>
</dbReference>
<protein>
    <submittedName>
        <fullName evidence="3">Uncharacterized protein</fullName>
    </submittedName>
</protein>
<proteinExistence type="inferred from homology"/>
<dbReference type="PANTHER" id="PTHR43329">
    <property type="entry name" value="EPOXIDE HYDROLASE"/>
    <property type="match status" value="1"/>
</dbReference>
<evidence type="ECO:0000256" key="1">
    <source>
        <dbReference type="ARBA" id="ARBA00022801"/>
    </source>
</evidence>
<organism evidence="3 4">
    <name type="scientific">Apostasia shenzhenica</name>
    <dbReference type="NCBI Taxonomy" id="1088818"/>
    <lineage>
        <taxon>Eukaryota</taxon>
        <taxon>Viridiplantae</taxon>
        <taxon>Streptophyta</taxon>
        <taxon>Embryophyta</taxon>
        <taxon>Tracheophyta</taxon>
        <taxon>Spermatophyta</taxon>
        <taxon>Magnoliopsida</taxon>
        <taxon>Liliopsida</taxon>
        <taxon>Asparagales</taxon>
        <taxon>Orchidaceae</taxon>
        <taxon>Apostasioideae</taxon>
        <taxon>Apostasia</taxon>
    </lineage>
</organism>
<dbReference type="Gene3D" id="3.40.50.1820">
    <property type="entry name" value="alpha/beta hydrolase"/>
    <property type="match status" value="1"/>
</dbReference>
<dbReference type="Proteomes" id="UP000236161">
    <property type="component" value="Unassembled WGS sequence"/>
</dbReference>
<keyword evidence="4" id="KW-1185">Reference proteome</keyword>
<name>A0A2I0A603_9ASPA</name>
<accession>A0A2I0A603</accession>
<comment type="similarity">
    <text evidence="2">Belongs to the AB hydrolase superfamily. Epoxide hydrolase family.</text>
</comment>
<dbReference type="InterPro" id="IPR000639">
    <property type="entry name" value="Epox_hydrolase-like"/>
</dbReference>
<keyword evidence="1" id="KW-0378">Hydrolase</keyword>